<proteinExistence type="predicted"/>
<protein>
    <submittedName>
        <fullName evidence="2">FHA domain-containing protein</fullName>
    </submittedName>
</protein>
<dbReference type="InterPro" id="IPR021834">
    <property type="entry name" value="DUF3426"/>
</dbReference>
<dbReference type="OrthoDB" id="5294582at2"/>
<organism evidence="2 3">
    <name type="scientific">Caballeronia choica</name>
    <dbReference type="NCBI Taxonomy" id="326476"/>
    <lineage>
        <taxon>Bacteria</taxon>
        <taxon>Pseudomonadati</taxon>
        <taxon>Pseudomonadota</taxon>
        <taxon>Betaproteobacteria</taxon>
        <taxon>Burkholderiales</taxon>
        <taxon>Burkholderiaceae</taxon>
        <taxon>Caballeronia</taxon>
    </lineage>
</organism>
<name>A0A158IUA8_9BURK</name>
<dbReference type="Pfam" id="PF11906">
    <property type="entry name" value="DUF3426"/>
    <property type="match status" value="1"/>
</dbReference>
<dbReference type="AlphaFoldDB" id="A0A158IUA8"/>
<feature type="region of interest" description="Disordered" evidence="1">
    <location>
        <begin position="1"/>
        <end position="239"/>
    </location>
</feature>
<dbReference type="Proteomes" id="UP000054770">
    <property type="component" value="Unassembled WGS sequence"/>
</dbReference>
<reference evidence="2" key="1">
    <citation type="submission" date="2016-01" db="EMBL/GenBank/DDBJ databases">
        <authorList>
            <person name="Peeters C."/>
        </authorList>
    </citation>
    <scope>NUCLEOTIDE SEQUENCE [LARGE SCALE GENOMIC DNA]</scope>
    <source>
        <strain evidence="2">LMG 22940</strain>
    </source>
</reference>
<evidence type="ECO:0000256" key="1">
    <source>
        <dbReference type="SAM" id="MobiDB-lite"/>
    </source>
</evidence>
<dbReference type="EMBL" id="FCON02000029">
    <property type="protein sequence ID" value="SAL60272.1"/>
    <property type="molecule type" value="Genomic_DNA"/>
</dbReference>
<feature type="compositionally biased region" description="Basic and acidic residues" evidence="1">
    <location>
        <begin position="164"/>
        <end position="174"/>
    </location>
</feature>
<accession>A0A158IUA8</accession>
<feature type="compositionally biased region" description="Low complexity" evidence="1">
    <location>
        <begin position="89"/>
        <end position="103"/>
    </location>
</feature>
<evidence type="ECO:0000313" key="3">
    <source>
        <dbReference type="Proteomes" id="UP000054770"/>
    </source>
</evidence>
<comment type="caution">
    <text evidence="2">The sequence shown here is derived from an EMBL/GenBank/DDBJ whole genome shotgun (WGS) entry which is preliminary data.</text>
</comment>
<evidence type="ECO:0000313" key="2">
    <source>
        <dbReference type="EMBL" id="SAL60272.1"/>
    </source>
</evidence>
<sequence length="404" mass="43608">MHSTEAETDAPFPRSFSNEGTKDAFGTPTQAESLTKTHETAAPTESAFESFGKPHTKSFVEIAPAADEETVFTPFADRVADDATRNDTPAEPAAHAETAAPMETRVEPSLDTSTATPAGMRVEPFVGPSEEASRKRFVRARTGPLADHTPNAEAETEATQFGDTHTEPPGDARNEPFVGPTQRAPNVPPTPPRTSTQSALPASAASGAWPSDPEPRFGAPGYPPRPNGEAEPFPPLSGTRSPLPSPAVLKIAGRVIAALLAITLLLQLAWWQRETVIVYFPHAQSLYASACETLGCNVTPPRDIDGLQIENSGLRQVDGAHKLELRLSLRNRYDVALAYPALELTLLDDKNNVAIRRVLWPQDYARPHTIFANGLAPRSTQPVIVRLDTGDVVAANYRVQVFYP</sequence>
<keyword evidence="3" id="KW-1185">Reference proteome</keyword>
<gene>
    <name evidence="2" type="ORF">AWB68_03058</name>
</gene>